<feature type="compositionally biased region" description="Polar residues" evidence="4">
    <location>
        <begin position="690"/>
        <end position="704"/>
    </location>
</feature>
<dbReference type="Pfam" id="PF03638">
    <property type="entry name" value="TCR"/>
    <property type="match status" value="2"/>
</dbReference>
<feature type="compositionally biased region" description="Basic and acidic residues" evidence="4">
    <location>
        <begin position="468"/>
        <end position="479"/>
    </location>
</feature>
<feature type="region of interest" description="Disordered" evidence="4">
    <location>
        <begin position="341"/>
        <end position="414"/>
    </location>
</feature>
<dbReference type="Proteomes" id="UP000054558">
    <property type="component" value="Unassembled WGS sequence"/>
</dbReference>
<reference evidence="6 7" key="1">
    <citation type="journal article" date="2014" name="Nat. Commun.">
        <title>Klebsormidium flaccidum genome reveals primary factors for plant terrestrial adaptation.</title>
        <authorList>
            <person name="Hori K."/>
            <person name="Maruyama F."/>
            <person name="Fujisawa T."/>
            <person name="Togashi T."/>
            <person name="Yamamoto N."/>
            <person name="Seo M."/>
            <person name="Sato S."/>
            <person name="Yamada T."/>
            <person name="Mori H."/>
            <person name="Tajima N."/>
            <person name="Moriyama T."/>
            <person name="Ikeuchi M."/>
            <person name="Watanabe M."/>
            <person name="Wada H."/>
            <person name="Kobayashi K."/>
            <person name="Saito M."/>
            <person name="Masuda T."/>
            <person name="Sasaki-Sekimoto Y."/>
            <person name="Mashiguchi K."/>
            <person name="Awai K."/>
            <person name="Shimojima M."/>
            <person name="Masuda S."/>
            <person name="Iwai M."/>
            <person name="Nobusawa T."/>
            <person name="Narise T."/>
            <person name="Kondo S."/>
            <person name="Saito H."/>
            <person name="Sato R."/>
            <person name="Murakawa M."/>
            <person name="Ihara Y."/>
            <person name="Oshima-Yamada Y."/>
            <person name="Ohtaka K."/>
            <person name="Satoh M."/>
            <person name="Sonobe K."/>
            <person name="Ishii M."/>
            <person name="Ohtani R."/>
            <person name="Kanamori-Sato M."/>
            <person name="Honoki R."/>
            <person name="Miyazaki D."/>
            <person name="Mochizuki H."/>
            <person name="Umetsu J."/>
            <person name="Higashi K."/>
            <person name="Shibata D."/>
            <person name="Kamiya Y."/>
            <person name="Sato N."/>
            <person name="Nakamura Y."/>
            <person name="Tabata S."/>
            <person name="Ida S."/>
            <person name="Kurokawa K."/>
            <person name="Ohta H."/>
        </authorList>
    </citation>
    <scope>NUCLEOTIDE SEQUENCE [LARGE SCALE GENOMIC DNA]</scope>
    <source>
        <strain evidence="6 7">NIES-2285</strain>
    </source>
</reference>
<accession>A0A1Y1HN22</accession>
<protein>
    <recommendedName>
        <fullName evidence="5">CRC domain-containing protein</fullName>
    </recommendedName>
</protein>
<feature type="region of interest" description="Disordered" evidence="4">
    <location>
        <begin position="840"/>
        <end position="922"/>
    </location>
</feature>
<dbReference type="PANTHER" id="PTHR12446">
    <property type="entry name" value="TESMIN/TSO1-RELATED"/>
    <property type="match status" value="1"/>
</dbReference>
<feature type="domain" description="CRC" evidence="5">
    <location>
        <begin position="1278"/>
        <end position="1391"/>
    </location>
</feature>
<dbReference type="GO" id="GO:0005634">
    <property type="term" value="C:nucleus"/>
    <property type="evidence" value="ECO:0000318"/>
    <property type="project" value="GO_Central"/>
</dbReference>
<feature type="compositionally biased region" description="Basic and acidic residues" evidence="4">
    <location>
        <begin position="731"/>
        <end position="747"/>
    </location>
</feature>
<feature type="compositionally biased region" description="Low complexity" evidence="4">
    <location>
        <begin position="50"/>
        <end position="68"/>
    </location>
</feature>
<evidence type="ECO:0000256" key="1">
    <source>
        <dbReference type="ARBA" id="ARBA00004123"/>
    </source>
</evidence>
<gene>
    <name evidence="6" type="ORF">KFL_000150330</name>
</gene>
<feature type="compositionally biased region" description="Basic and acidic residues" evidence="4">
    <location>
        <begin position="532"/>
        <end position="553"/>
    </location>
</feature>
<keyword evidence="7" id="KW-1185">Reference proteome</keyword>
<feature type="compositionally biased region" description="Basic and acidic residues" evidence="4">
    <location>
        <begin position="562"/>
        <end position="581"/>
    </location>
</feature>
<dbReference type="InterPro" id="IPR028307">
    <property type="entry name" value="Lin-54_fam"/>
</dbReference>
<proteinExistence type="inferred from homology"/>
<dbReference type="OrthoDB" id="6283463at2759"/>
<organism evidence="6 7">
    <name type="scientific">Klebsormidium nitens</name>
    <name type="common">Green alga</name>
    <name type="synonym">Ulothrix nitens</name>
    <dbReference type="NCBI Taxonomy" id="105231"/>
    <lineage>
        <taxon>Eukaryota</taxon>
        <taxon>Viridiplantae</taxon>
        <taxon>Streptophyta</taxon>
        <taxon>Klebsormidiophyceae</taxon>
        <taxon>Klebsormidiales</taxon>
        <taxon>Klebsormidiaceae</taxon>
        <taxon>Klebsormidium</taxon>
    </lineage>
</organism>
<evidence type="ECO:0000256" key="2">
    <source>
        <dbReference type="ARBA" id="ARBA00007267"/>
    </source>
</evidence>
<dbReference type="InterPro" id="IPR033467">
    <property type="entry name" value="Tesmin/TSO1-like_CXC"/>
</dbReference>
<dbReference type="PANTHER" id="PTHR12446:SF34">
    <property type="entry name" value="PROTEIN LIN-54 HOMOLOG"/>
    <property type="match status" value="1"/>
</dbReference>
<dbReference type="InterPro" id="IPR005172">
    <property type="entry name" value="CRC"/>
</dbReference>
<sequence length="1404" mass="148341">MPQCNKLRGRPPRSGTAHRLAANTTTIFIKAVEPPPMDGPSIQSEPQKVLPPKSRLPSLTRSPSSSRAYPPPPVCAPVTELSPQSKDSLLQTQASLGAWLEGRVHTLQECVHTLQRELCTSDEERRRLLALNAELLRDAQVRDQLCKVQGRELWRLRQILTGVLPNLSLDPPPGTVKETRLHWGETGREGQGSVRGMLESAERRMQKAGGNVQQKGPESGLIRLQEQGLVRYDEPFKLSPVPLERTSPAIVWKSSESRAPERRHWVGMAGRGCEAGAIKPPEKLSECSEQGKLEQGEMGASAERGVLRRSVVVEGAVGKVCSESGCSKDCQAEVSLPQQTPSVIGASSKGADLEGGEPSLCPASEKHPPGTESSPVAGAKQSNPAESTEDPVASVAEPQGNAGSVPPGSLLGSVDADSMLAGRLAPSSGRRSSGIAPDMVFAMMQLAEGGQAILSPLGKEGLLQATRGRNEESGGDRRGNKGAGQTTRGGEKETADAEKVPRAWEGREKEGQGGELRTRITEETGEQGKALDSGRKNTEDREEKIGGEEKRAAAMEQGSSDWAHEVCDVKNGRSGEHEELGAGRQRTRGAPEDSAGGAAEGALSAEPEKAPGQEKGDDAEREAKLLDHDAEQVSNPVLETWKDEAEGGSQAICKESAVVAQVTESFCAIFAPSQEPVVTSVSGLVPNADAQESPSDSLTRSFKASKTALGEDTTAQPSHPGSALEADLEPLSEKGHERFTRESDARQPSDLPIVRRKRTKRPLSGVRKKARTAASAFLHVSPKSSNSGSQRLGDRGRLGDPSAPLAKPALHTLPSNLDRTASKLSMDALAKAAALVERGGLASPEAGGGTAVETAKRAREEAETGGEGSSGSGDELPISKMGRTGKGGEVTRGKQRERHVASSVSVPKNAPAGVCGQGAGPKLRVPEVPRRLSTGLSGFTKLPTGPSLIRSAGLSERPGASNRAKLTAGKTLPNQPGVGNPLTPNPAVKRWSEPGDSHWSCGKTQLLGAKPGVSKPGELTRRTDWANVGVPSMNVVGRAGPGASHNLPHRLVQRPGGNGHVPEIADSAKASAEKMVISVEEAKRNGALPQKQPREVPPEKQQPALGTAGSQSGGAPKPSQPAGFHPPETGTPKIRSAVALHRPPEARYRGPDVSSTSGAFRAFASGQPNRMRPTAFPDVQPPASAPGGTKSASGLMRKGLEDFSRLVAQRPGGSFSAQDGGGPDAAPNPQMVQFWRRQEVLAKNMRLLAENDRGSVGSVAKSDGHSCPAGKKEKDAAKCLRCKCKKSKCLKLYCDCFAAGVYCSGCLCVNCLNTEENAAIVNERKAAIIRKEPNAFRIVEDRSVGLAVQRHVRGGCHCRKSQCQKEYCVCFQAGVPCTKECTCLECLNDVPRLVVRSEAQPQRA</sequence>
<feature type="compositionally biased region" description="Basic and acidic residues" evidence="4">
    <location>
        <begin position="606"/>
        <end position="631"/>
    </location>
</feature>
<feature type="region of interest" description="Disordered" evidence="4">
    <location>
        <begin position="31"/>
        <end position="72"/>
    </location>
</feature>
<dbReference type="STRING" id="105231.A0A1Y1HN22"/>
<evidence type="ECO:0000256" key="3">
    <source>
        <dbReference type="ARBA" id="ARBA00023242"/>
    </source>
</evidence>
<dbReference type="GO" id="GO:0006355">
    <property type="term" value="P:regulation of DNA-templated transcription"/>
    <property type="evidence" value="ECO:0000318"/>
    <property type="project" value="GO_Central"/>
</dbReference>
<name>A0A1Y1HN22_KLENI</name>
<feature type="region of interest" description="Disordered" evidence="4">
    <location>
        <begin position="463"/>
        <end position="636"/>
    </location>
</feature>
<evidence type="ECO:0000313" key="7">
    <source>
        <dbReference type="Proteomes" id="UP000054558"/>
    </source>
</evidence>
<feature type="compositionally biased region" description="Basic and acidic residues" evidence="4">
    <location>
        <begin position="889"/>
        <end position="900"/>
    </location>
</feature>
<evidence type="ECO:0000259" key="5">
    <source>
        <dbReference type="PROSITE" id="PS51634"/>
    </source>
</evidence>
<comment type="similarity">
    <text evidence="2">Belongs to the lin-54 family.</text>
</comment>
<dbReference type="SMART" id="SM01114">
    <property type="entry name" value="CXC"/>
    <property type="match status" value="2"/>
</dbReference>
<feature type="region of interest" description="Disordered" evidence="4">
    <location>
        <begin position="1"/>
        <end position="20"/>
    </location>
</feature>
<feature type="compositionally biased region" description="Low complexity" evidence="4">
    <location>
        <begin position="592"/>
        <end position="605"/>
    </location>
</feature>
<feature type="region of interest" description="Disordered" evidence="4">
    <location>
        <begin position="686"/>
        <end position="816"/>
    </location>
</feature>
<keyword evidence="3" id="KW-0539">Nucleus</keyword>
<feature type="compositionally biased region" description="Basic residues" evidence="4">
    <location>
        <begin position="754"/>
        <end position="771"/>
    </location>
</feature>
<dbReference type="EMBL" id="DF236964">
    <property type="protein sequence ID" value="GAQ78579.1"/>
    <property type="molecule type" value="Genomic_DNA"/>
</dbReference>
<comment type="subcellular location">
    <subcellularLocation>
        <location evidence="1">Nucleus</location>
    </subcellularLocation>
</comment>
<feature type="region of interest" description="Disordered" evidence="4">
    <location>
        <begin position="1084"/>
        <end position="1195"/>
    </location>
</feature>
<evidence type="ECO:0000313" key="6">
    <source>
        <dbReference type="EMBL" id="GAQ78579.1"/>
    </source>
</evidence>
<feature type="region of interest" description="Disordered" evidence="4">
    <location>
        <begin position="934"/>
        <end position="961"/>
    </location>
</feature>
<evidence type="ECO:0000256" key="4">
    <source>
        <dbReference type="SAM" id="MobiDB-lite"/>
    </source>
</evidence>
<dbReference type="PROSITE" id="PS51634">
    <property type="entry name" value="CRC"/>
    <property type="match status" value="1"/>
</dbReference>
<feature type="compositionally biased region" description="Basic and acidic residues" evidence="4">
    <location>
        <begin position="489"/>
        <end position="522"/>
    </location>
</feature>
<dbReference type="OMA" id="HAHANDG"/>